<dbReference type="PANTHER" id="PTHR35004:SF7">
    <property type="entry name" value="INTEGRASE PROTEIN"/>
    <property type="match status" value="1"/>
</dbReference>
<dbReference type="AlphaFoldDB" id="A0A9D9DDI4"/>
<keyword evidence="1" id="KW-1133">Transmembrane helix</keyword>
<dbReference type="SUPFAM" id="SSF53098">
    <property type="entry name" value="Ribonuclease H-like"/>
    <property type="match status" value="1"/>
</dbReference>
<gene>
    <name evidence="3" type="ORF">IAB19_08720</name>
</gene>
<keyword evidence="1" id="KW-0812">Transmembrane</keyword>
<accession>A0A9D9DDI4</accession>
<dbReference type="EMBL" id="JADINH010000174">
    <property type="protein sequence ID" value="MBO8416448.1"/>
    <property type="molecule type" value="Genomic_DNA"/>
</dbReference>
<evidence type="ECO:0000256" key="1">
    <source>
        <dbReference type="SAM" id="Phobius"/>
    </source>
</evidence>
<dbReference type="PROSITE" id="PS50994">
    <property type="entry name" value="INTEGRASE"/>
    <property type="match status" value="1"/>
</dbReference>
<evidence type="ECO:0000313" key="4">
    <source>
        <dbReference type="Proteomes" id="UP000823631"/>
    </source>
</evidence>
<dbReference type="InterPro" id="IPR012337">
    <property type="entry name" value="RNaseH-like_sf"/>
</dbReference>
<organism evidence="3 4">
    <name type="scientific">Candidatus Avisuccinivibrio stercorigallinarum</name>
    <dbReference type="NCBI Taxonomy" id="2840704"/>
    <lineage>
        <taxon>Bacteria</taxon>
        <taxon>Pseudomonadati</taxon>
        <taxon>Pseudomonadota</taxon>
        <taxon>Gammaproteobacteria</taxon>
        <taxon>Aeromonadales</taxon>
        <taxon>Succinivibrionaceae</taxon>
        <taxon>Succinivibrionaceae incertae sedis</taxon>
        <taxon>Candidatus Avisuccinivibrio</taxon>
    </lineage>
</organism>
<evidence type="ECO:0000313" key="3">
    <source>
        <dbReference type="EMBL" id="MBO8416448.1"/>
    </source>
</evidence>
<comment type="caution">
    <text evidence="3">The sequence shown here is derived from an EMBL/GenBank/DDBJ whole genome shotgun (WGS) entry which is preliminary data.</text>
</comment>
<reference evidence="3" key="1">
    <citation type="submission" date="2020-10" db="EMBL/GenBank/DDBJ databases">
        <authorList>
            <person name="Gilroy R."/>
        </authorList>
    </citation>
    <scope>NUCLEOTIDE SEQUENCE</scope>
    <source>
        <strain evidence="3">17213</strain>
    </source>
</reference>
<protein>
    <submittedName>
        <fullName evidence="3">Transposase family protein</fullName>
    </submittedName>
</protein>
<dbReference type="PANTHER" id="PTHR35004">
    <property type="entry name" value="TRANSPOSASE RV3428C-RELATED"/>
    <property type="match status" value="1"/>
</dbReference>
<name>A0A9D9DDI4_9GAMM</name>
<dbReference type="GO" id="GO:0015074">
    <property type="term" value="P:DNA integration"/>
    <property type="evidence" value="ECO:0007669"/>
    <property type="project" value="InterPro"/>
</dbReference>
<dbReference type="GO" id="GO:0003676">
    <property type="term" value="F:nucleic acid binding"/>
    <property type="evidence" value="ECO:0007669"/>
    <property type="project" value="InterPro"/>
</dbReference>
<dbReference type="Proteomes" id="UP000823631">
    <property type="component" value="Unassembled WGS sequence"/>
</dbReference>
<proteinExistence type="predicted"/>
<feature type="domain" description="Integrase catalytic" evidence="2">
    <location>
        <begin position="169"/>
        <end position="363"/>
    </location>
</feature>
<feature type="transmembrane region" description="Helical" evidence="1">
    <location>
        <begin position="198"/>
        <end position="216"/>
    </location>
</feature>
<evidence type="ECO:0000259" key="2">
    <source>
        <dbReference type="PROSITE" id="PS50994"/>
    </source>
</evidence>
<dbReference type="InterPro" id="IPR036397">
    <property type="entry name" value="RNaseH_sf"/>
</dbReference>
<reference evidence="3" key="2">
    <citation type="journal article" date="2021" name="PeerJ">
        <title>Extensive microbial diversity within the chicken gut microbiome revealed by metagenomics and culture.</title>
        <authorList>
            <person name="Gilroy R."/>
            <person name="Ravi A."/>
            <person name="Getino M."/>
            <person name="Pursley I."/>
            <person name="Horton D.L."/>
            <person name="Alikhan N.F."/>
            <person name="Baker D."/>
            <person name="Gharbi K."/>
            <person name="Hall N."/>
            <person name="Watson M."/>
            <person name="Adriaenssens E.M."/>
            <person name="Foster-Nyarko E."/>
            <person name="Jarju S."/>
            <person name="Secka A."/>
            <person name="Antonio M."/>
            <person name="Oren A."/>
            <person name="Chaudhuri R.R."/>
            <person name="La Ragione R."/>
            <person name="Hildebrand F."/>
            <person name="Pallen M.J."/>
        </authorList>
    </citation>
    <scope>NUCLEOTIDE SEQUENCE</scope>
    <source>
        <strain evidence="3">17213</strain>
    </source>
</reference>
<sequence length="582" mass="65983">MAIDIQTTRRTLIALAKNPEQSVRALAEKVGIGKDKVYELKDKLEKSKLTEEQIASMPDEELSKRFNSKQDRKPWVYMDFIEVFHFSNKNKEHKPGSNAAILDAWRKLYLQGIFGFTQDVNPAFPGQLPDGCMPFATFLRKYREWEKLHGVKPVKAASAETGPIASDITEVLPGSQMQIDASGDPVYWKTPSGRIIKSVLFVAVLAFSGLVFAWLGPDHSVRTWCRFIIAAVKHFGGRVDSIKSDNEAALTWRRKITAVDGTRLWSITVNPTVLYINRRLGMESFLCDSYSATEKALNERAVGSMQRFKGVVLGHSMDDLPVAVSYDAVNEMLQLDVAEFNSRPVKDRKSSRQAFFEAFERQHLKPVTVGEIRIPDKVDDKHSVSASGYIRVKGNNYYVGEKYAACSVLVLFFPDNKIEILQPSDYTKLKEYDLDTRPYPRVRNIKHPEDYTSSERFVSRSLDDLLEDCRRRMPDIADEVEQVLRKFFNHSRLPDAGKKQTGNRLLKLCGKFYNSAPTQLKQGLDCILHAGRFDNVTIISVLEDFISVSTVTAPRTSTAKEIQIIKNNSEFGLNAMDKEDNR</sequence>
<dbReference type="Gene3D" id="3.30.420.10">
    <property type="entry name" value="Ribonuclease H-like superfamily/Ribonuclease H"/>
    <property type="match status" value="1"/>
</dbReference>
<dbReference type="Pfam" id="PF00665">
    <property type="entry name" value="rve"/>
    <property type="match status" value="1"/>
</dbReference>
<keyword evidence="1" id="KW-0472">Membrane</keyword>
<dbReference type="InterPro" id="IPR001584">
    <property type="entry name" value="Integrase_cat-core"/>
</dbReference>